<dbReference type="PROSITE" id="PS50045">
    <property type="entry name" value="SIGMA54_INTERACT_4"/>
    <property type="match status" value="1"/>
</dbReference>
<dbReference type="SMART" id="SM00382">
    <property type="entry name" value="AAA"/>
    <property type="match status" value="1"/>
</dbReference>
<organism evidence="9 10">
    <name type="scientific">Siminovitchia thermophila</name>
    <dbReference type="NCBI Taxonomy" id="1245522"/>
    <lineage>
        <taxon>Bacteria</taxon>
        <taxon>Bacillati</taxon>
        <taxon>Bacillota</taxon>
        <taxon>Bacilli</taxon>
        <taxon>Bacillales</taxon>
        <taxon>Bacillaceae</taxon>
        <taxon>Siminovitchia</taxon>
    </lineage>
</organism>
<dbReference type="PROSITE" id="PS00688">
    <property type="entry name" value="SIGMA54_INTERACT_3"/>
    <property type="match status" value="1"/>
</dbReference>
<dbReference type="PANTHER" id="PTHR32071:SF57">
    <property type="entry name" value="C4-DICARBOXYLATE TRANSPORT TRANSCRIPTIONAL REGULATORY PROTEIN DCTD"/>
    <property type="match status" value="1"/>
</dbReference>
<evidence type="ECO:0000259" key="8">
    <source>
        <dbReference type="PROSITE" id="PS50110"/>
    </source>
</evidence>
<dbReference type="SUPFAM" id="SSF52540">
    <property type="entry name" value="P-loop containing nucleoside triphosphate hydrolases"/>
    <property type="match status" value="1"/>
</dbReference>
<dbReference type="Gene3D" id="3.40.50.300">
    <property type="entry name" value="P-loop containing nucleotide triphosphate hydrolases"/>
    <property type="match status" value="1"/>
</dbReference>
<dbReference type="InterPro" id="IPR001789">
    <property type="entry name" value="Sig_transdc_resp-reg_receiver"/>
</dbReference>
<feature type="domain" description="Sigma-54 factor interaction" evidence="7">
    <location>
        <begin position="140"/>
        <end position="369"/>
    </location>
</feature>
<evidence type="ECO:0000259" key="7">
    <source>
        <dbReference type="PROSITE" id="PS50045"/>
    </source>
</evidence>
<dbReference type="InterPro" id="IPR003593">
    <property type="entry name" value="AAA+_ATPase"/>
</dbReference>
<keyword evidence="2" id="KW-0067">ATP-binding</keyword>
<dbReference type="Pfam" id="PF25601">
    <property type="entry name" value="AAA_lid_14"/>
    <property type="match status" value="1"/>
</dbReference>
<evidence type="ECO:0000313" key="9">
    <source>
        <dbReference type="EMBL" id="MBM7714266.1"/>
    </source>
</evidence>
<feature type="modified residue" description="4-aspartylphosphate" evidence="6">
    <location>
        <position position="50"/>
    </location>
</feature>
<reference evidence="9 10" key="1">
    <citation type="submission" date="2021-01" db="EMBL/GenBank/DDBJ databases">
        <title>Genomic Encyclopedia of Type Strains, Phase IV (KMG-IV): sequencing the most valuable type-strain genomes for metagenomic binning, comparative biology and taxonomic classification.</title>
        <authorList>
            <person name="Goeker M."/>
        </authorList>
    </citation>
    <scope>NUCLEOTIDE SEQUENCE [LARGE SCALE GENOMIC DNA]</scope>
    <source>
        <strain evidence="9 10">DSM 105453</strain>
    </source>
</reference>
<dbReference type="RefSeq" id="WP_077113102.1">
    <property type="nucleotide sequence ID" value="NZ_JAFBFH010000006.1"/>
</dbReference>
<evidence type="ECO:0000256" key="5">
    <source>
        <dbReference type="ARBA" id="ARBA00023163"/>
    </source>
</evidence>
<evidence type="ECO:0000256" key="6">
    <source>
        <dbReference type="PROSITE-ProRule" id="PRU00169"/>
    </source>
</evidence>
<dbReference type="InterPro" id="IPR002078">
    <property type="entry name" value="Sigma_54_int"/>
</dbReference>
<evidence type="ECO:0000256" key="2">
    <source>
        <dbReference type="ARBA" id="ARBA00022840"/>
    </source>
</evidence>
<comment type="caution">
    <text evidence="9">The sequence shown here is derived from an EMBL/GenBank/DDBJ whole genome shotgun (WGS) entry which is preliminary data.</text>
</comment>
<keyword evidence="1" id="KW-0547">Nucleotide-binding</keyword>
<evidence type="ECO:0000313" key="10">
    <source>
        <dbReference type="Proteomes" id="UP000823485"/>
    </source>
</evidence>
<dbReference type="InterPro" id="IPR009057">
    <property type="entry name" value="Homeodomain-like_sf"/>
</dbReference>
<name>A0ABS2R3P6_9BACI</name>
<evidence type="ECO:0000256" key="1">
    <source>
        <dbReference type="ARBA" id="ARBA00022741"/>
    </source>
</evidence>
<dbReference type="Gene3D" id="1.10.10.60">
    <property type="entry name" value="Homeodomain-like"/>
    <property type="match status" value="1"/>
</dbReference>
<keyword evidence="4" id="KW-0238">DNA-binding</keyword>
<dbReference type="PROSITE" id="PS50110">
    <property type="entry name" value="RESPONSE_REGULATORY"/>
    <property type="match status" value="1"/>
</dbReference>
<dbReference type="PROSITE" id="PS00675">
    <property type="entry name" value="SIGMA54_INTERACT_1"/>
    <property type="match status" value="1"/>
</dbReference>
<dbReference type="SMART" id="SM00448">
    <property type="entry name" value="REC"/>
    <property type="match status" value="1"/>
</dbReference>
<dbReference type="InterPro" id="IPR025944">
    <property type="entry name" value="Sigma_54_int_dom_CS"/>
</dbReference>
<dbReference type="SUPFAM" id="SSF46689">
    <property type="entry name" value="Homeodomain-like"/>
    <property type="match status" value="1"/>
</dbReference>
<dbReference type="InterPro" id="IPR025943">
    <property type="entry name" value="Sigma_54_int_dom_ATP-bd_2"/>
</dbReference>
<dbReference type="InterPro" id="IPR002197">
    <property type="entry name" value="HTH_Fis"/>
</dbReference>
<dbReference type="Pfam" id="PF02954">
    <property type="entry name" value="HTH_8"/>
    <property type="match status" value="1"/>
</dbReference>
<dbReference type="InterPro" id="IPR025662">
    <property type="entry name" value="Sigma_54_int_dom_ATP-bd_1"/>
</dbReference>
<dbReference type="EMBL" id="JAFBFH010000006">
    <property type="protein sequence ID" value="MBM7714266.1"/>
    <property type="molecule type" value="Genomic_DNA"/>
</dbReference>
<gene>
    <name evidence="9" type="ORF">JOC94_001238</name>
</gene>
<dbReference type="PANTHER" id="PTHR32071">
    <property type="entry name" value="TRANSCRIPTIONAL REGULATORY PROTEIN"/>
    <property type="match status" value="1"/>
</dbReference>
<sequence>MKLLIIDDEAAICSSLQFALEDDFDVQTTTDPLEGLQLIKQEEVDLCLLDLKLGHTDGLQVLEDIKSIQPETIVIMMTAYGSISSSVEAIKKGAYSYLTKPLHMEELFSVLKQAVEFLQLNKRVEQLSQELEKRYAFEGMIGTCPSMKKVFELIDKVKDIDSTILVTGESGTGKELVVRAIHFSGKRKKEHFEVVNCSAIPEQLLESELFGHEKGAFTGALYKREGKFQLAQKGTIFLDEIGDMPLSLQAKLLRVIQQREVTPLGADKAIKLDVRMIAATNKDLKKAVEEGTFREDLYYRLNVMEIRMPPLRERRQDVPLLLNHFIAKFNKEMNKKVEGFSEEALKWLINYHFPGNIRELANIVESAMIVVQGKTIQLHDLPNRFIDETKAGVLRQHVDTAIDTLVGLPLKEIEEKVILATLKRNENHRKKTAKMLGISERGLREKLRCYKESGKTFR</sequence>
<proteinExistence type="predicted"/>
<evidence type="ECO:0000256" key="3">
    <source>
        <dbReference type="ARBA" id="ARBA00023015"/>
    </source>
</evidence>
<feature type="domain" description="Response regulatory" evidence="8">
    <location>
        <begin position="2"/>
        <end position="115"/>
    </location>
</feature>
<protein>
    <submittedName>
        <fullName evidence="9">Two-component system response regulator AtoC</fullName>
    </submittedName>
</protein>
<keyword evidence="10" id="KW-1185">Reference proteome</keyword>
<dbReference type="SUPFAM" id="SSF52172">
    <property type="entry name" value="CheY-like"/>
    <property type="match status" value="1"/>
</dbReference>
<dbReference type="Pfam" id="PF00072">
    <property type="entry name" value="Response_reg"/>
    <property type="match status" value="1"/>
</dbReference>
<dbReference type="Gene3D" id="1.10.8.60">
    <property type="match status" value="1"/>
</dbReference>
<keyword evidence="3" id="KW-0805">Transcription regulation</keyword>
<evidence type="ECO:0000256" key="4">
    <source>
        <dbReference type="ARBA" id="ARBA00023125"/>
    </source>
</evidence>
<keyword evidence="5" id="KW-0804">Transcription</keyword>
<keyword evidence="6" id="KW-0597">Phosphoprotein</keyword>
<dbReference type="CDD" id="cd00009">
    <property type="entry name" value="AAA"/>
    <property type="match status" value="1"/>
</dbReference>
<dbReference type="Gene3D" id="3.40.50.2300">
    <property type="match status" value="1"/>
</dbReference>
<dbReference type="Proteomes" id="UP000823485">
    <property type="component" value="Unassembled WGS sequence"/>
</dbReference>
<dbReference type="PROSITE" id="PS00676">
    <property type="entry name" value="SIGMA54_INTERACT_2"/>
    <property type="match status" value="1"/>
</dbReference>
<dbReference type="InterPro" id="IPR011006">
    <property type="entry name" value="CheY-like_superfamily"/>
</dbReference>
<dbReference type="InterPro" id="IPR058031">
    <property type="entry name" value="AAA_lid_NorR"/>
</dbReference>
<accession>A0ABS2R3P6</accession>
<dbReference type="Pfam" id="PF00158">
    <property type="entry name" value="Sigma54_activat"/>
    <property type="match status" value="1"/>
</dbReference>
<dbReference type="InterPro" id="IPR027417">
    <property type="entry name" value="P-loop_NTPase"/>
</dbReference>